<dbReference type="GO" id="GO:0030174">
    <property type="term" value="P:regulation of DNA-templated DNA replication initiation"/>
    <property type="evidence" value="ECO:0007669"/>
    <property type="project" value="TreeGrafter"/>
</dbReference>
<dbReference type="InterPro" id="IPR026153">
    <property type="entry name" value="Treslin"/>
</dbReference>
<dbReference type="GO" id="GO:0010212">
    <property type="term" value="P:response to ionizing radiation"/>
    <property type="evidence" value="ECO:0007669"/>
    <property type="project" value="InterPro"/>
</dbReference>
<feature type="compositionally biased region" description="Basic and acidic residues" evidence="1">
    <location>
        <begin position="873"/>
        <end position="889"/>
    </location>
</feature>
<proteinExistence type="predicted"/>
<dbReference type="PANTHER" id="PTHR21556">
    <property type="entry name" value="TRESLIN"/>
    <property type="match status" value="1"/>
</dbReference>
<gene>
    <name evidence="2" type="ORF">CJ030_MR7G015217</name>
</gene>
<sequence length="1022" mass="114777">MLVRCLPPAQSSLKPPLRNYLRIFVSYQSPLTNQSLCLCFDGTRPDPKPKDEITDYSQTQRIVLLIDLNPLLHLSNPSPFLTSLICSTKTLLSFPPLSSSLFSFKLFFSSLSPLLSSSKLHPFASNSSHSLSFNDSSTTLLSLSQTLSSFHAHNHQLFNSAPLSPPRASCLSASMRQLLHDYAWDSVIDDLVTGTLSNCNKNEPVILRSNLVILFSPVCRSMTCLSEFLNVENGDECLKDVDLFCAKFRTFFDDVTCGFLKRDIQFSWVDVRYELGGTKCEVEVDDSELKSRLFASGIRSLGWGFCSTDSIVLGAALVPFGLIYPKIAISFKVSDCNYSRRRVDGQLVLEILDSSGKPLECKCCDLEMAVQRSKECANFTGHLTDPILVRESSGDYNKKLKRNGEFFADRVLDMLTMEWGEIVQKKSIPIWQIVLSFLYGADYWALVSLSNGNGDSHLGILKPFTVSSALLSIVNGGVSPPNVVHDFGGAEAAQFMKKVDKRICKSNLDLRYSNDLIDSEGGPPPSNKVAKFGDRKRKSSSKKLHILQDLTWTAFCKMAIEHSELDLAEVYFARECNNSKKLKFLKCWMKQIKKSNCCNLLVEESLKPPQDIQKEINDRLTKWHPESVQPVSSSASAEENTLTEASRIQDEAALDFRSETSEAFFSNLSTKIQQGLESEGVELGPLAERLVNSSIYWLYRKCETESPSESGTLVVKSDDVGGSIIPELTKVFLKEPKELSEKIKNEVPSIQASDPGCTGFASKYLVREYELQILFRMEILRSAVGASTGESIKQKFVKQICSLLETIQCNLEGGFFGDWSLDNYVGKLIKSRYGHALGDVVHRIYLKMDLLLFADEDDCPNPSLNSEESNQSWREKLERDEPGECHRTNEPVSFEAEPLQLPPNAIGSLQGIKQEEHARRLMKAQERRERSRRFASFTSWMPDLHRVWAPKQRKLMKEKSDPLLKLSKRKEQRRVSHEMVRETPMTGNKRSCSRGRSTDDEDYQNSGSQSGGSVSKALFQDG</sequence>
<evidence type="ECO:0000256" key="1">
    <source>
        <dbReference type="SAM" id="MobiDB-lite"/>
    </source>
</evidence>
<dbReference type="GO" id="GO:0006260">
    <property type="term" value="P:DNA replication"/>
    <property type="evidence" value="ECO:0007669"/>
    <property type="project" value="InterPro"/>
</dbReference>
<feature type="region of interest" description="Disordered" evidence="1">
    <location>
        <begin position="516"/>
        <end position="536"/>
    </location>
</feature>
<feature type="region of interest" description="Disordered" evidence="1">
    <location>
        <begin position="862"/>
        <end position="889"/>
    </location>
</feature>
<name>A0A6A1UX11_9ROSI</name>
<dbReference type="GO" id="GO:0007095">
    <property type="term" value="P:mitotic G2 DNA damage checkpoint signaling"/>
    <property type="evidence" value="ECO:0007669"/>
    <property type="project" value="TreeGrafter"/>
</dbReference>
<dbReference type="GO" id="GO:0005634">
    <property type="term" value="C:nucleus"/>
    <property type="evidence" value="ECO:0007669"/>
    <property type="project" value="InterPro"/>
</dbReference>
<keyword evidence="3" id="KW-1185">Reference proteome</keyword>
<evidence type="ECO:0008006" key="4">
    <source>
        <dbReference type="Google" id="ProtNLM"/>
    </source>
</evidence>
<organism evidence="2 3">
    <name type="scientific">Morella rubra</name>
    <name type="common">Chinese bayberry</name>
    <dbReference type="NCBI Taxonomy" id="262757"/>
    <lineage>
        <taxon>Eukaryota</taxon>
        <taxon>Viridiplantae</taxon>
        <taxon>Streptophyta</taxon>
        <taxon>Embryophyta</taxon>
        <taxon>Tracheophyta</taxon>
        <taxon>Spermatophyta</taxon>
        <taxon>Magnoliopsida</taxon>
        <taxon>eudicotyledons</taxon>
        <taxon>Gunneridae</taxon>
        <taxon>Pentapetalae</taxon>
        <taxon>rosids</taxon>
        <taxon>fabids</taxon>
        <taxon>Fagales</taxon>
        <taxon>Myricaceae</taxon>
        <taxon>Morella</taxon>
    </lineage>
</organism>
<evidence type="ECO:0000313" key="3">
    <source>
        <dbReference type="Proteomes" id="UP000516437"/>
    </source>
</evidence>
<dbReference type="OrthoDB" id="1913152at2759"/>
<accession>A0A6A1UX11</accession>
<feature type="region of interest" description="Disordered" evidence="1">
    <location>
        <begin position="958"/>
        <end position="1022"/>
    </location>
</feature>
<dbReference type="Proteomes" id="UP000516437">
    <property type="component" value="Chromosome 7"/>
</dbReference>
<reference evidence="2 3" key="1">
    <citation type="journal article" date="2019" name="Plant Biotechnol. J.">
        <title>The red bayberry genome and genetic basis of sex determination.</title>
        <authorList>
            <person name="Jia H.M."/>
            <person name="Jia H.J."/>
            <person name="Cai Q.L."/>
            <person name="Wang Y."/>
            <person name="Zhao H.B."/>
            <person name="Yang W.F."/>
            <person name="Wang G.Y."/>
            <person name="Li Y.H."/>
            <person name="Zhan D.L."/>
            <person name="Shen Y.T."/>
            <person name="Niu Q.F."/>
            <person name="Chang L."/>
            <person name="Qiu J."/>
            <person name="Zhao L."/>
            <person name="Xie H.B."/>
            <person name="Fu W.Y."/>
            <person name="Jin J."/>
            <person name="Li X.W."/>
            <person name="Jiao Y."/>
            <person name="Zhou C.C."/>
            <person name="Tu T."/>
            <person name="Chai C.Y."/>
            <person name="Gao J.L."/>
            <person name="Fan L.J."/>
            <person name="van de Weg E."/>
            <person name="Wang J.Y."/>
            <person name="Gao Z.S."/>
        </authorList>
    </citation>
    <scope>NUCLEOTIDE SEQUENCE [LARGE SCALE GENOMIC DNA]</scope>
    <source>
        <tissue evidence="2">Leaves</tissue>
    </source>
</reference>
<dbReference type="AlphaFoldDB" id="A0A6A1UX11"/>
<dbReference type="GO" id="GO:0033314">
    <property type="term" value="P:mitotic DNA replication checkpoint signaling"/>
    <property type="evidence" value="ECO:0007669"/>
    <property type="project" value="InterPro"/>
</dbReference>
<dbReference type="GO" id="GO:0003682">
    <property type="term" value="F:chromatin binding"/>
    <property type="evidence" value="ECO:0007669"/>
    <property type="project" value="TreeGrafter"/>
</dbReference>
<feature type="compositionally biased region" description="Low complexity" evidence="1">
    <location>
        <begin position="1006"/>
        <end position="1015"/>
    </location>
</feature>
<comment type="caution">
    <text evidence="2">The sequence shown here is derived from an EMBL/GenBank/DDBJ whole genome shotgun (WGS) entry which is preliminary data.</text>
</comment>
<dbReference type="PANTHER" id="PTHR21556:SF2">
    <property type="entry name" value="TRESLIN"/>
    <property type="match status" value="1"/>
</dbReference>
<evidence type="ECO:0000313" key="2">
    <source>
        <dbReference type="EMBL" id="KAB1204949.1"/>
    </source>
</evidence>
<feature type="compositionally biased region" description="Polar residues" evidence="1">
    <location>
        <begin position="862"/>
        <end position="872"/>
    </location>
</feature>
<dbReference type="EMBL" id="RXIC02000025">
    <property type="protein sequence ID" value="KAB1204949.1"/>
    <property type="molecule type" value="Genomic_DNA"/>
</dbReference>
<protein>
    <recommendedName>
        <fullName evidence="4">Treslin</fullName>
    </recommendedName>
</protein>